<sequence length="559" mass="63502">MTQCIPLIAGNINDELKSVGDRLHGAWHDYYRLYSSFLRPNSQGRSSYLYGSPPEFVHQLEEELAFITEYETKIQQVRLAMSRAHGELLGRAPINTLPTEILARIFRFVLLVQPCSLEYLPWEINTYHLRYPDFLAQVCTLWRRIAVSSRSLWCHVDLSPYVPYSDKLITRAETYLTRAGKLPVELHITLNDDWDCRNEHREYSHLYGMISRVSDRVETLEFALSGPEDFQECHKEIFSRILLSEESVLKKLVISSESDFANSFIYAEGFDPGMPYGDDRPFELSLTQEQIESAFASLTALELQGVFPLWSSTAYHGLVDLRLTSTGDWSQIDEAELVAVLKASPGLRILHFGLWINILNPEVPRIAPVNLQDLQVVNITETSNHQGSTCPSSLLRLLSPGIKPLRLSISDIYEHETGLVTELERFFARSRIARFFTQGTFPPVDILLSHSAYLECIAINLLKGHDKDEFPPTHSSMGGSFPHLRSFIITHSVLFESELRSLVNYCPNGVVLSECRILCDELGAGCYSSQELSEVFPTVVVDHSLYRSKSSNADWDILD</sequence>
<comment type="caution">
    <text evidence="1">The sequence shown here is derived from an EMBL/GenBank/DDBJ whole genome shotgun (WGS) entry which is preliminary data.</text>
</comment>
<dbReference type="EMBL" id="CAJMWX010000958">
    <property type="protein sequence ID" value="CAE6440202.1"/>
    <property type="molecule type" value="Genomic_DNA"/>
</dbReference>
<protein>
    <recommendedName>
        <fullName evidence="3">F-box domain-containing protein</fullName>
    </recommendedName>
</protein>
<gene>
    <name evidence="1" type="ORF">RDB_LOCUS48479</name>
</gene>
<name>A0A8H2Y374_9AGAM</name>
<dbReference type="Gene3D" id="1.20.1280.50">
    <property type="match status" value="1"/>
</dbReference>
<dbReference type="AlphaFoldDB" id="A0A8H2Y374"/>
<evidence type="ECO:0000313" key="2">
    <source>
        <dbReference type="Proteomes" id="UP000663888"/>
    </source>
</evidence>
<dbReference type="Proteomes" id="UP000663888">
    <property type="component" value="Unassembled WGS sequence"/>
</dbReference>
<evidence type="ECO:0008006" key="3">
    <source>
        <dbReference type="Google" id="ProtNLM"/>
    </source>
</evidence>
<reference evidence="1" key="1">
    <citation type="submission" date="2021-01" db="EMBL/GenBank/DDBJ databases">
        <authorList>
            <person name="Kaushik A."/>
        </authorList>
    </citation>
    <scope>NUCLEOTIDE SEQUENCE</scope>
    <source>
        <strain evidence="1">AG4-R118</strain>
    </source>
</reference>
<accession>A0A8H2Y374</accession>
<proteinExistence type="predicted"/>
<evidence type="ECO:0000313" key="1">
    <source>
        <dbReference type="EMBL" id="CAE6440202.1"/>
    </source>
</evidence>
<organism evidence="1 2">
    <name type="scientific">Rhizoctonia solani</name>
    <dbReference type="NCBI Taxonomy" id="456999"/>
    <lineage>
        <taxon>Eukaryota</taxon>
        <taxon>Fungi</taxon>
        <taxon>Dikarya</taxon>
        <taxon>Basidiomycota</taxon>
        <taxon>Agaricomycotina</taxon>
        <taxon>Agaricomycetes</taxon>
        <taxon>Cantharellales</taxon>
        <taxon>Ceratobasidiaceae</taxon>
        <taxon>Rhizoctonia</taxon>
    </lineage>
</organism>